<keyword evidence="1" id="KW-0479">Metal-binding</keyword>
<feature type="binding site" evidence="1">
    <location>
        <position position="63"/>
    </location>
    <ligand>
        <name>Mg(2+)</name>
        <dbReference type="ChEBI" id="CHEBI:18420"/>
        <label>1</label>
        <note>catalytic</note>
    </ligand>
</feature>
<feature type="binding site" evidence="1">
    <location>
        <position position="84"/>
    </location>
    <ligand>
        <name>Mg(2+)</name>
        <dbReference type="ChEBI" id="CHEBI:18420"/>
        <label>1</label>
        <note>catalytic</note>
    </ligand>
</feature>
<feature type="binding site" evidence="1">
    <location>
        <position position="81"/>
    </location>
    <ligand>
        <name>Mg(2+)</name>
        <dbReference type="ChEBI" id="CHEBI:18420"/>
        <label>1</label>
        <note>catalytic</note>
    </ligand>
</feature>
<keyword evidence="2" id="KW-0378">Hydrolase</keyword>
<evidence type="ECO:0000313" key="2">
    <source>
        <dbReference type="EMBL" id="SQB97448.1"/>
    </source>
</evidence>
<feature type="binding site" evidence="1">
    <location>
        <position position="204"/>
    </location>
    <ligand>
        <name>Mg(2+)</name>
        <dbReference type="ChEBI" id="CHEBI:18420"/>
        <label>1</label>
        <note>catalytic</note>
    </ligand>
</feature>
<sequence>MTQFLKSVIQASKQIIPCITSRDEAMLKSYGKGVGGDISKGVDLFCEKVFCQNLVHIAHIDSEESGFIQSKSKSSDVIILDPLDGSDNYLSNIPYYGASLALCDKHGRVKEASIINFCLGEVIYDSTTANAPRKLNIFTNQEIPIGNTISKCGIFEKAYYHPKIAKKLYKQNLKFRSLGASALSLAYALENNFMLFGGKIRKYDCKAGLFLCRNLEVLHKKDFLLISQNKKVFGMIHKILQK</sequence>
<keyword evidence="1" id="KW-0460">Magnesium</keyword>
<protein>
    <submittedName>
        <fullName evidence="2">Inositol monophosphatase family protein</fullName>
        <ecNumber evidence="2">3.1.3.25</ecNumber>
    </submittedName>
</protein>
<dbReference type="EC" id="3.1.3.25" evidence="2"/>
<dbReference type="GO" id="GO:0046872">
    <property type="term" value="F:metal ion binding"/>
    <property type="evidence" value="ECO:0007669"/>
    <property type="project" value="UniProtKB-KW"/>
</dbReference>
<dbReference type="AlphaFoldDB" id="A0A2X3AX76"/>
<accession>A0A2X3AX76</accession>
<dbReference type="EMBL" id="UAWL01000006">
    <property type="protein sequence ID" value="SQB97448.1"/>
    <property type="molecule type" value="Genomic_DNA"/>
</dbReference>
<organism evidence="2 3">
    <name type="scientific">Helicobacter fennelliae</name>
    <dbReference type="NCBI Taxonomy" id="215"/>
    <lineage>
        <taxon>Bacteria</taxon>
        <taxon>Pseudomonadati</taxon>
        <taxon>Campylobacterota</taxon>
        <taxon>Epsilonproteobacteria</taxon>
        <taxon>Campylobacterales</taxon>
        <taxon>Helicobacteraceae</taxon>
        <taxon>Helicobacter</taxon>
    </lineage>
</organism>
<reference evidence="2 3" key="1">
    <citation type="submission" date="2018-06" db="EMBL/GenBank/DDBJ databases">
        <authorList>
            <consortium name="Pathogen Informatics"/>
            <person name="Doyle S."/>
        </authorList>
    </citation>
    <scope>NUCLEOTIDE SEQUENCE [LARGE SCALE GENOMIC DNA]</scope>
    <source>
        <strain evidence="2 3">NCTC13102</strain>
    </source>
</reference>
<dbReference type="PRINTS" id="PR00377">
    <property type="entry name" value="IMPHPHTASES"/>
</dbReference>
<dbReference type="Gene3D" id="3.30.540.10">
    <property type="entry name" value="Fructose-1,6-Bisphosphatase, subunit A, domain 1"/>
    <property type="match status" value="1"/>
</dbReference>
<evidence type="ECO:0000313" key="3">
    <source>
        <dbReference type="Proteomes" id="UP000250166"/>
    </source>
</evidence>
<dbReference type="Pfam" id="PF00459">
    <property type="entry name" value="Inositol_P"/>
    <property type="match status" value="1"/>
</dbReference>
<evidence type="ECO:0000256" key="1">
    <source>
        <dbReference type="PIRSR" id="PIRSR600760-2"/>
    </source>
</evidence>
<comment type="cofactor">
    <cofactor evidence="1">
        <name>Mg(2+)</name>
        <dbReference type="ChEBI" id="CHEBI:18420"/>
    </cofactor>
</comment>
<feature type="binding site" evidence="1">
    <location>
        <position position="83"/>
    </location>
    <ligand>
        <name>Mg(2+)</name>
        <dbReference type="ChEBI" id="CHEBI:18420"/>
        <label>1</label>
        <note>catalytic</note>
    </ligand>
</feature>
<dbReference type="Proteomes" id="UP000250166">
    <property type="component" value="Unassembled WGS sequence"/>
</dbReference>
<gene>
    <name evidence="2" type="primary">suhB</name>
    <name evidence="2" type="ORF">NCTC13102_00179</name>
</gene>
<dbReference type="GO" id="GO:0052834">
    <property type="term" value="F:inositol monophosphate phosphatase activity"/>
    <property type="evidence" value="ECO:0007669"/>
    <property type="project" value="UniProtKB-EC"/>
</dbReference>
<proteinExistence type="predicted"/>
<name>A0A2X3AX76_9HELI</name>
<dbReference type="InterPro" id="IPR000760">
    <property type="entry name" value="Inositol_monophosphatase-like"/>
</dbReference>
<dbReference type="SUPFAM" id="SSF56655">
    <property type="entry name" value="Carbohydrate phosphatase"/>
    <property type="match status" value="1"/>
</dbReference>
<dbReference type="RefSeq" id="WP_023947667.1">
    <property type="nucleotide sequence ID" value="NZ_JAERIV010000005.1"/>
</dbReference>